<evidence type="ECO:0000259" key="6">
    <source>
        <dbReference type="PROSITE" id="PS50110"/>
    </source>
</evidence>
<evidence type="ECO:0000256" key="2">
    <source>
        <dbReference type="ARBA" id="ARBA00023125"/>
    </source>
</evidence>
<evidence type="ECO:0000256" key="3">
    <source>
        <dbReference type="ARBA" id="ARBA00023163"/>
    </source>
</evidence>
<dbReference type="InterPro" id="IPR009057">
    <property type="entry name" value="Homeodomain-like_sf"/>
</dbReference>
<feature type="modified residue" description="4-aspartylphosphate" evidence="4">
    <location>
        <position position="58"/>
    </location>
</feature>
<dbReference type="EMBL" id="JAAOIW010000001">
    <property type="protein sequence ID" value="NHN29080.1"/>
    <property type="molecule type" value="Genomic_DNA"/>
</dbReference>
<dbReference type="InterPro" id="IPR011006">
    <property type="entry name" value="CheY-like_superfamily"/>
</dbReference>
<dbReference type="PANTHER" id="PTHR43280:SF2">
    <property type="entry name" value="HTH-TYPE TRANSCRIPTIONAL REGULATOR EXSA"/>
    <property type="match status" value="1"/>
</dbReference>
<dbReference type="InterPro" id="IPR020449">
    <property type="entry name" value="Tscrpt_reg_AraC-type_HTH"/>
</dbReference>
<evidence type="ECO:0000256" key="4">
    <source>
        <dbReference type="PROSITE-ProRule" id="PRU00169"/>
    </source>
</evidence>
<dbReference type="PANTHER" id="PTHR43280">
    <property type="entry name" value="ARAC-FAMILY TRANSCRIPTIONAL REGULATOR"/>
    <property type="match status" value="1"/>
</dbReference>
<dbReference type="InterPro" id="IPR001789">
    <property type="entry name" value="Sig_transdc_resp-reg_receiver"/>
</dbReference>
<name>A0ABX0J0T9_9BACL</name>
<evidence type="ECO:0000259" key="5">
    <source>
        <dbReference type="PROSITE" id="PS01124"/>
    </source>
</evidence>
<keyword evidence="3" id="KW-0804">Transcription</keyword>
<dbReference type="PRINTS" id="PR00032">
    <property type="entry name" value="HTHARAC"/>
</dbReference>
<accession>A0ABX0J0T9</accession>
<gene>
    <name evidence="7" type="ORF">G9U52_04450</name>
</gene>
<evidence type="ECO:0000256" key="1">
    <source>
        <dbReference type="ARBA" id="ARBA00023015"/>
    </source>
</evidence>
<sequence length="543" mass="63270">MGHLLKAIIVDDDLPVLDFLTALIPWKECGFELVGAFDSPIAALQHVELEKPDLIVTDIGMPEMNGIELLRSVKSHYPSIRAVILSCHDDFHYAQQAVKLHLDEYILKESMKPQVIKDLLIRLAQDIRTEQTAKKENFRLKSGAEHSKALMKQGFIRSILQYPIMNVDTMNSQAAEFGIRLEQGLYLPVIGYINRYQEAVTRFISEDLLVFAVENIVEEVLKENNEGISFRYEGDRFFLLFPYAKFIHTYNEAQLEAILNRICRVIQKYIKVMVSFVIGEPTTHVFELKEHLQELLKSLGHRFFLPETSVIWLKDVLPYQAGIRELDYHFAQASDEFRQVIFEENLEQVPQVVRLWMERVRANRYHPELVKEWLLNILLEIQMKLKSLQQFQTTFSSEVLHHTLSQIHSIHHLEAWLIGFMTEKIMQVGHINSLSKRMEILACHSYVETNLHRKLSQEEMAAYLHLNPSYFSRLFKKETGETFIEYVTRIKMEAAKKWLNTSNKSVEEIAEMLGFDNKSYFLKVFKTYTGMGPNDYRMSSGVV</sequence>
<dbReference type="Gene3D" id="1.10.10.60">
    <property type="entry name" value="Homeodomain-like"/>
    <property type="match status" value="2"/>
</dbReference>
<dbReference type="Gene3D" id="3.40.50.2300">
    <property type="match status" value="1"/>
</dbReference>
<keyword evidence="1" id="KW-0805">Transcription regulation</keyword>
<feature type="domain" description="Response regulatory" evidence="6">
    <location>
        <begin position="6"/>
        <end position="123"/>
    </location>
</feature>
<dbReference type="RefSeq" id="WP_166146557.1">
    <property type="nucleotide sequence ID" value="NZ_JAAOIW010000001.1"/>
</dbReference>
<keyword evidence="4" id="KW-0597">Phosphoprotein</keyword>
<dbReference type="Proteomes" id="UP001165962">
    <property type="component" value="Unassembled WGS sequence"/>
</dbReference>
<evidence type="ECO:0000313" key="7">
    <source>
        <dbReference type="EMBL" id="NHN29080.1"/>
    </source>
</evidence>
<comment type="caution">
    <text evidence="7">The sequence shown here is derived from an EMBL/GenBank/DDBJ whole genome shotgun (WGS) entry which is preliminary data.</text>
</comment>
<dbReference type="InterPro" id="IPR018060">
    <property type="entry name" value="HTH_AraC"/>
</dbReference>
<feature type="domain" description="HTH araC/xylS-type" evidence="5">
    <location>
        <begin position="441"/>
        <end position="539"/>
    </location>
</feature>
<dbReference type="SMART" id="SM00342">
    <property type="entry name" value="HTH_ARAC"/>
    <property type="match status" value="1"/>
</dbReference>
<dbReference type="SUPFAM" id="SSF46689">
    <property type="entry name" value="Homeodomain-like"/>
    <property type="match status" value="2"/>
</dbReference>
<dbReference type="SUPFAM" id="SSF52172">
    <property type="entry name" value="CheY-like"/>
    <property type="match status" value="1"/>
</dbReference>
<dbReference type="Pfam" id="PF00072">
    <property type="entry name" value="Response_reg"/>
    <property type="match status" value="1"/>
</dbReference>
<dbReference type="PROSITE" id="PS01124">
    <property type="entry name" value="HTH_ARAC_FAMILY_2"/>
    <property type="match status" value="1"/>
</dbReference>
<dbReference type="CDD" id="cd17536">
    <property type="entry name" value="REC_YesN-like"/>
    <property type="match status" value="1"/>
</dbReference>
<keyword evidence="8" id="KW-1185">Reference proteome</keyword>
<dbReference type="PROSITE" id="PS50110">
    <property type="entry name" value="RESPONSE_REGULATORY"/>
    <property type="match status" value="1"/>
</dbReference>
<dbReference type="Pfam" id="PF12833">
    <property type="entry name" value="HTH_18"/>
    <property type="match status" value="1"/>
</dbReference>
<protein>
    <submittedName>
        <fullName evidence="7">Helix-turn-helix domain-containing protein</fullName>
    </submittedName>
</protein>
<proteinExistence type="predicted"/>
<organism evidence="7 8">
    <name type="scientific">Paenibacillus agricola</name>
    <dbReference type="NCBI Taxonomy" id="2716264"/>
    <lineage>
        <taxon>Bacteria</taxon>
        <taxon>Bacillati</taxon>
        <taxon>Bacillota</taxon>
        <taxon>Bacilli</taxon>
        <taxon>Bacillales</taxon>
        <taxon>Paenibacillaceae</taxon>
        <taxon>Paenibacillus</taxon>
    </lineage>
</organism>
<evidence type="ECO:0000313" key="8">
    <source>
        <dbReference type="Proteomes" id="UP001165962"/>
    </source>
</evidence>
<reference evidence="7" key="1">
    <citation type="submission" date="2020-03" db="EMBL/GenBank/DDBJ databases">
        <title>Draft sequencing of Paenibacilllus sp. S3N08.</title>
        <authorList>
            <person name="Kim D.-U."/>
        </authorList>
    </citation>
    <scope>NUCLEOTIDE SEQUENCE</scope>
    <source>
        <strain evidence="7">S3N08</strain>
    </source>
</reference>
<dbReference type="SMART" id="SM00448">
    <property type="entry name" value="REC"/>
    <property type="match status" value="1"/>
</dbReference>
<keyword evidence="2" id="KW-0238">DNA-binding</keyword>